<dbReference type="GeneID" id="66116131"/>
<dbReference type="InterPro" id="IPR052239">
    <property type="entry name" value="Ser/Thr-specific_kinases"/>
</dbReference>
<dbReference type="InterPro" id="IPR011009">
    <property type="entry name" value="Kinase-like_dom_sf"/>
</dbReference>
<evidence type="ECO:0000256" key="6">
    <source>
        <dbReference type="ARBA" id="ARBA00022840"/>
    </source>
</evidence>
<dbReference type="EC" id="2.7.11.1" evidence="1"/>
<dbReference type="SUPFAM" id="SSF56112">
    <property type="entry name" value="Protein kinase-like (PK-like)"/>
    <property type="match status" value="1"/>
</dbReference>
<comment type="catalytic activity">
    <reaction evidence="7">
        <text>L-threonyl-[protein] + ATP = O-phospho-L-threonyl-[protein] + ADP + H(+)</text>
        <dbReference type="Rhea" id="RHEA:46608"/>
        <dbReference type="Rhea" id="RHEA-COMP:11060"/>
        <dbReference type="Rhea" id="RHEA-COMP:11605"/>
        <dbReference type="ChEBI" id="CHEBI:15378"/>
        <dbReference type="ChEBI" id="CHEBI:30013"/>
        <dbReference type="ChEBI" id="CHEBI:30616"/>
        <dbReference type="ChEBI" id="CHEBI:61977"/>
        <dbReference type="ChEBI" id="CHEBI:456216"/>
        <dbReference type="EC" id="2.7.11.1"/>
    </reaction>
</comment>
<protein>
    <recommendedName>
        <fullName evidence="1">non-specific serine/threonine protein kinase</fullName>
        <ecNumber evidence="1">2.7.11.1</ecNumber>
    </recommendedName>
</protein>
<evidence type="ECO:0000259" key="11">
    <source>
        <dbReference type="PROSITE" id="PS50011"/>
    </source>
</evidence>
<gene>
    <name evidence="12" type="ORF">KQ657_002757</name>
</gene>
<evidence type="ECO:0000256" key="9">
    <source>
        <dbReference type="PROSITE-ProRule" id="PRU10141"/>
    </source>
</evidence>
<evidence type="ECO:0000256" key="8">
    <source>
        <dbReference type="ARBA" id="ARBA00048679"/>
    </source>
</evidence>
<dbReference type="GO" id="GO:0030447">
    <property type="term" value="P:filamentous growth"/>
    <property type="evidence" value="ECO:0007669"/>
    <property type="project" value="UniProtKB-ARBA"/>
</dbReference>
<comment type="similarity">
    <text evidence="10">Belongs to the protein kinase superfamily.</text>
</comment>
<dbReference type="Pfam" id="PF00069">
    <property type="entry name" value="Pkinase"/>
    <property type="match status" value="2"/>
</dbReference>
<dbReference type="OrthoDB" id="248923at2759"/>
<name>A0A9P7V5S4_9ASCO</name>
<feature type="domain" description="Protein kinase" evidence="11">
    <location>
        <begin position="30"/>
        <end position="359"/>
    </location>
</feature>
<dbReference type="PROSITE" id="PS50011">
    <property type="entry name" value="PROTEIN_KINASE_DOM"/>
    <property type="match status" value="1"/>
</dbReference>
<dbReference type="EMBL" id="JAHMUF010000023">
    <property type="protein sequence ID" value="KAG7191792.1"/>
    <property type="molecule type" value="Genomic_DNA"/>
</dbReference>
<accession>A0A9P7V5S4</accession>
<evidence type="ECO:0000256" key="2">
    <source>
        <dbReference type="ARBA" id="ARBA00022527"/>
    </source>
</evidence>
<proteinExistence type="inferred from homology"/>
<dbReference type="GO" id="GO:0006624">
    <property type="term" value="P:vacuolar protein processing"/>
    <property type="evidence" value="ECO:0007669"/>
    <property type="project" value="TreeGrafter"/>
</dbReference>
<dbReference type="PROSITE" id="PS00107">
    <property type="entry name" value="PROTEIN_KINASE_ATP"/>
    <property type="match status" value="1"/>
</dbReference>
<evidence type="ECO:0000256" key="7">
    <source>
        <dbReference type="ARBA" id="ARBA00047899"/>
    </source>
</evidence>
<dbReference type="AlphaFoldDB" id="A0A9P7V5S4"/>
<keyword evidence="6 9" id="KW-0067">ATP-binding</keyword>
<dbReference type="GO" id="GO:0005794">
    <property type="term" value="C:Golgi apparatus"/>
    <property type="evidence" value="ECO:0007669"/>
    <property type="project" value="TreeGrafter"/>
</dbReference>
<keyword evidence="13" id="KW-1185">Reference proteome</keyword>
<dbReference type="Proteomes" id="UP000790833">
    <property type="component" value="Unassembled WGS sequence"/>
</dbReference>
<reference evidence="12" key="1">
    <citation type="submission" date="2021-03" db="EMBL/GenBank/DDBJ databases">
        <authorList>
            <person name="Palmer J.M."/>
        </authorList>
    </citation>
    <scope>NUCLEOTIDE SEQUENCE</scope>
    <source>
        <strain evidence="12">ARV_011</strain>
    </source>
</reference>
<evidence type="ECO:0000313" key="12">
    <source>
        <dbReference type="EMBL" id="KAG7191792.1"/>
    </source>
</evidence>
<dbReference type="InterPro" id="IPR000719">
    <property type="entry name" value="Prot_kinase_dom"/>
</dbReference>
<dbReference type="InterPro" id="IPR017441">
    <property type="entry name" value="Protein_kinase_ATP_BS"/>
</dbReference>
<dbReference type="GO" id="GO:0032889">
    <property type="term" value="P:regulation of vacuole fusion, non-autophagic"/>
    <property type="evidence" value="ECO:0007669"/>
    <property type="project" value="TreeGrafter"/>
</dbReference>
<dbReference type="InterPro" id="IPR008271">
    <property type="entry name" value="Ser/Thr_kinase_AS"/>
</dbReference>
<dbReference type="RefSeq" id="XP_043047344.1">
    <property type="nucleotide sequence ID" value="XM_043193507.1"/>
</dbReference>
<sequence length="361" mass="40669">MDALLSFLGSIFPCLPNFGGPSISIKNNLYKIVRLLGEGGYSYVYLVSLKSNSHLYYALKKIRCPMGTRDYTYKNALRELRNYKRFGQSPYVIQSIEERIMNDADDSSTIYILMPYFEQSLQDIITQNVLLDKLLPEEEVLQLFVGICRGVQTLHKFKKRATSSHSDTISHDSINDEEEGLLPTIGESEVEDAFDGSTELEEFSPYAHRDLKPANVMISPEGLPVLIDLGSCSKARVTVLSRQQALQLTEFAQEHCTLPYRAPELLDVSSNAVITEATDIWSLGCLMYCACFGYSPFEKMELDEGANLTVAISAGKFKYPSGYGNYSPELIQVINDCLQLDSNKRPTIDQLIERCLDLLRR</sequence>
<organism evidence="12 13">
    <name type="scientific">Scheffersomyces spartinae</name>
    <dbReference type="NCBI Taxonomy" id="45513"/>
    <lineage>
        <taxon>Eukaryota</taxon>
        <taxon>Fungi</taxon>
        <taxon>Dikarya</taxon>
        <taxon>Ascomycota</taxon>
        <taxon>Saccharomycotina</taxon>
        <taxon>Pichiomycetes</taxon>
        <taxon>Debaryomycetaceae</taxon>
        <taxon>Scheffersomyces</taxon>
    </lineage>
</organism>
<keyword evidence="3" id="KW-0808">Transferase</keyword>
<feature type="binding site" evidence="9">
    <location>
        <position position="60"/>
    </location>
    <ligand>
        <name>ATP</name>
        <dbReference type="ChEBI" id="CHEBI:30616"/>
    </ligand>
</feature>
<dbReference type="GO" id="GO:0004674">
    <property type="term" value="F:protein serine/threonine kinase activity"/>
    <property type="evidence" value="ECO:0007669"/>
    <property type="project" value="UniProtKB-KW"/>
</dbReference>
<keyword evidence="5" id="KW-0418">Kinase</keyword>
<keyword evidence="4 9" id="KW-0547">Nucleotide-binding</keyword>
<evidence type="ECO:0000256" key="5">
    <source>
        <dbReference type="ARBA" id="ARBA00022777"/>
    </source>
</evidence>
<dbReference type="PANTHER" id="PTHR45998">
    <property type="entry name" value="SERINE/THREONINE-PROTEIN KINASE 16"/>
    <property type="match status" value="1"/>
</dbReference>
<evidence type="ECO:0000256" key="1">
    <source>
        <dbReference type="ARBA" id="ARBA00012513"/>
    </source>
</evidence>
<evidence type="ECO:0000313" key="13">
    <source>
        <dbReference type="Proteomes" id="UP000790833"/>
    </source>
</evidence>
<dbReference type="GO" id="GO:0005524">
    <property type="term" value="F:ATP binding"/>
    <property type="evidence" value="ECO:0007669"/>
    <property type="project" value="UniProtKB-UniRule"/>
</dbReference>
<evidence type="ECO:0000256" key="3">
    <source>
        <dbReference type="ARBA" id="ARBA00022679"/>
    </source>
</evidence>
<comment type="catalytic activity">
    <reaction evidence="8">
        <text>L-seryl-[protein] + ATP = O-phospho-L-seryl-[protein] + ADP + H(+)</text>
        <dbReference type="Rhea" id="RHEA:17989"/>
        <dbReference type="Rhea" id="RHEA-COMP:9863"/>
        <dbReference type="Rhea" id="RHEA-COMP:11604"/>
        <dbReference type="ChEBI" id="CHEBI:15378"/>
        <dbReference type="ChEBI" id="CHEBI:29999"/>
        <dbReference type="ChEBI" id="CHEBI:30616"/>
        <dbReference type="ChEBI" id="CHEBI:83421"/>
        <dbReference type="ChEBI" id="CHEBI:456216"/>
        <dbReference type="EC" id="2.7.11.1"/>
    </reaction>
</comment>
<dbReference type="PROSITE" id="PS00108">
    <property type="entry name" value="PROTEIN_KINASE_ST"/>
    <property type="match status" value="1"/>
</dbReference>
<dbReference type="GO" id="GO:0005773">
    <property type="term" value="C:vacuole"/>
    <property type="evidence" value="ECO:0007669"/>
    <property type="project" value="GOC"/>
</dbReference>
<dbReference type="SMART" id="SM00220">
    <property type="entry name" value="S_TKc"/>
    <property type="match status" value="1"/>
</dbReference>
<evidence type="ECO:0000256" key="4">
    <source>
        <dbReference type="ARBA" id="ARBA00022741"/>
    </source>
</evidence>
<dbReference type="Gene3D" id="1.10.510.10">
    <property type="entry name" value="Transferase(Phosphotransferase) domain 1"/>
    <property type="match status" value="2"/>
</dbReference>
<comment type="caution">
    <text evidence="12">The sequence shown here is derived from an EMBL/GenBank/DDBJ whole genome shotgun (WGS) entry which is preliminary data.</text>
</comment>
<dbReference type="PANTHER" id="PTHR45998:SF2">
    <property type="entry name" value="SERINE_THREONINE-PROTEIN KINASE 16"/>
    <property type="match status" value="1"/>
</dbReference>
<keyword evidence="2 10" id="KW-0723">Serine/threonine-protein kinase</keyword>
<evidence type="ECO:0000256" key="10">
    <source>
        <dbReference type="RuleBase" id="RU000304"/>
    </source>
</evidence>